<dbReference type="PANTHER" id="PTHR43727">
    <property type="entry name" value="DIAMINOPIMELATE DECARBOXYLASE"/>
    <property type="match status" value="1"/>
</dbReference>
<feature type="domain" description="Orn/DAP/Arg decarboxylase 2 N-terminal" evidence="3">
    <location>
        <begin position="48"/>
        <end position="265"/>
    </location>
</feature>
<comment type="cofactor">
    <cofactor evidence="1">
        <name>pyridoxal 5'-phosphate</name>
        <dbReference type="ChEBI" id="CHEBI:597326"/>
    </cofactor>
</comment>
<dbReference type="EMBL" id="JAMFMB010000001">
    <property type="protein sequence ID" value="MCL6282191.1"/>
    <property type="molecule type" value="Genomic_DNA"/>
</dbReference>
<reference evidence="4" key="1">
    <citation type="submission" date="2022-05" db="EMBL/GenBank/DDBJ databases">
        <authorList>
            <person name="Park J.-S."/>
        </authorList>
    </citation>
    <scope>NUCLEOTIDE SEQUENCE</scope>
    <source>
        <strain evidence="4">2012CJ41-6</strain>
    </source>
</reference>
<keyword evidence="2" id="KW-0663">Pyridoxal phosphate</keyword>
<name>A0ABT0PX58_9RHOB</name>
<comment type="caution">
    <text evidence="4">The sequence shown here is derived from an EMBL/GenBank/DDBJ whole genome shotgun (WGS) entry which is preliminary data.</text>
</comment>
<keyword evidence="5" id="KW-1185">Reference proteome</keyword>
<proteinExistence type="predicted"/>
<dbReference type="Gene3D" id="2.40.37.10">
    <property type="entry name" value="Lyase, Ornithine Decarboxylase, Chain A, domain 1"/>
    <property type="match status" value="1"/>
</dbReference>
<dbReference type="InterPro" id="IPR009006">
    <property type="entry name" value="Ala_racemase/Decarboxylase_C"/>
</dbReference>
<dbReference type="InterPro" id="IPR000183">
    <property type="entry name" value="Orn/DAP/Arg_de-COase"/>
</dbReference>
<evidence type="ECO:0000313" key="4">
    <source>
        <dbReference type="EMBL" id="MCL6282191.1"/>
    </source>
</evidence>
<dbReference type="Pfam" id="PF02784">
    <property type="entry name" value="Orn_Arg_deC_N"/>
    <property type="match status" value="1"/>
</dbReference>
<gene>
    <name evidence="4" type="ORF">M3P21_01505</name>
</gene>
<evidence type="ECO:0000313" key="5">
    <source>
        <dbReference type="Proteomes" id="UP001203880"/>
    </source>
</evidence>
<accession>A0ABT0PX58</accession>
<dbReference type="InterPro" id="IPR022644">
    <property type="entry name" value="De-COase2_N"/>
</dbReference>
<dbReference type="SUPFAM" id="SSF51419">
    <property type="entry name" value="PLP-binding barrel"/>
    <property type="match status" value="1"/>
</dbReference>
<dbReference type="PRINTS" id="PR01179">
    <property type="entry name" value="ODADCRBXLASE"/>
</dbReference>
<sequence>MPRTTPMADYLSERDGHLFVDDIDTTKLVEEFGSPLFVMSEQQLRNNARRFHAAFAKHWPDGPVDIMPANKANWNQGVWAVLADEGLGADIYSAGELHCALSLGLDPNRISVNGGGKTDETLRKCIIEGVRITVEELNEPERINNIAKELGKTAKIRLRVKPDFPGIWRRTDFAVESLSVDLGLQIYKAGIPAQYLEELGREVLKMSNVELVGLHFHSGRWRSDTWYWKKLMKGYAELILRLSKAWGGYRPQELDIGGGFAIEADPLHGLKTRMHAIETFFTYPFELLAHVFGKAGRYKFMGFAIEKLMQSKPGSQRAPTIEEYAEAAVTTFRDTLLKGGMDLKGIRLQAEPGRSFFGNAGIHLTSVKRFKKQTKPIKLNWVLTDTTAFFMNTGVIEFSLNDFRIANKLNAEETHVADVVGHSCHGDRILPTVKVPELENGDLIALLDMGAYQEISASNFNALPRPPVVLVNGSQADVIKRGETIEDVYARDIIPPHLRREEKIA</sequence>
<dbReference type="InterPro" id="IPR029066">
    <property type="entry name" value="PLP-binding_barrel"/>
</dbReference>
<protein>
    <recommendedName>
        <fullName evidence="3">Orn/DAP/Arg decarboxylase 2 N-terminal domain-containing protein</fullName>
    </recommendedName>
</protein>
<dbReference type="RefSeq" id="WP_249706218.1">
    <property type="nucleotide sequence ID" value="NZ_JAMFMB010000001.1"/>
</dbReference>
<evidence type="ECO:0000256" key="2">
    <source>
        <dbReference type="ARBA" id="ARBA00022898"/>
    </source>
</evidence>
<dbReference type="Gene3D" id="3.20.20.10">
    <property type="entry name" value="Alanine racemase"/>
    <property type="match status" value="1"/>
</dbReference>
<dbReference type="SUPFAM" id="SSF50621">
    <property type="entry name" value="Alanine racemase C-terminal domain-like"/>
    <property type="match status" value="1"/>
</dbReference>
<evidence type="ECO:0000259" key="3">
    <source>
        <dbReference type="Pfam" id="PF02784"/>
    </source>
</evidence>
<evidence type="ECO:0000256" key="1">
    <source>
        <dbReference type="ARBA" id="ARBA00001933"/>
    </source>
</evidence>
<dbReference type="Proteomes" id="UP001203880">
    <property type="component" value="Unassembled WGS sequence"/>
</dbReference>
<organism evidence="4 5">
    <name type="scientific">Ruegeria spongiae</name>
    <dbReference type="NCBI Taxonomy" id="2942209"/>
    <lineage>
        <taxon>Bacteria</taxon>
        <taxon>Pseudomonadati</taxon>
        <taxon>Pseudomonadota</taxon>
        <taxon>Alphaproteobacteria</taxon>
        <taxon>Rhodobacterales</taxon>
        <taxon>Roseobacteraceae</taxon>
        <taxon>Ruegeria</taxon>
    </lineage>
</organism>
<dbReference type="PANTHER" id="PTHR43727:SF2">
    <property type="entry name" value="GROUP IV DECARBOXYLASE"/>
    <property type="match status" value="1"/>
</dbReference>